<dbReference type="GO" id="GO:0016301">
    <property type="term" value="F:kinase activity"/>
    <property type="evidence" value="ECO:0007669"/>
    <property type="project" value="UniProtKB-KW"/>
</dbReference>
<sequence>MNSMPKPETHAESLLDICLEANFSPTDMVIVTKNQNTTLQSISSNEEFDQDDDSSHSILPIEGDPSGDGQDWQPGTEGVEIIVTFPRDATDPLEMRQDDLKENNQITSVHQEWTGAHSVSLPNEVEMVDFKTKVLTTRPSFLRKVENSKEFCDMNLGFSLPKPCLEPKISKFVSREDVPHFLKGKQRKSEELSISNMKCNSRRIEFPLPPLSLLPMRSGLLTIPPNHKDQKERERNIRSLASFATKISEPLSQSDEFRPSNKQQEIPSKVFMDQTLRPSDSSIWSRNMCSFWKASHYRKHLEVEDTQNTKETEGSDKIKISHFEKCQTLVSLENIEEDKFLTEREVDVECHSSEMRKSGDASSQNLLLRKKDNFTSKKYEQDSESLCKTLLKFHEVQHSETTSRQDKDIRNDDTDSKGTLTHKGEIVESHQILEELTVLKCLSEVVSDSPIDKLPGGHRGKETHIKMSVAETTKPEMNEMVPLVHITFPGARTPKEPAITKPTLQKRKGALHNNSFNILSHPENDRHKMKIHRNKLDSKAKSSNRTPQGFMISTEGSIKPPMHKTSIKPQVFPALGLRQSPKFQRRMPQTEKKQSTYRTLKPKKQSFPCICKNPGIKKASVSLSVQPMEPKLHYLDLKYSDMFKEINSTADGPGIYEMFGTPVYCHMRETERHENRYYQEICSAPSSRCITNKCCSSHSERNSSSRARHSQKRPHVKPPKMSLGIKKKHKSSTSEEKGCKGVGRDLHSPENDGLISVPEWQIKSSGNDFISSRDEDQLMNLAQTHKQSTEQKEFHPVSDLSIIEEVPMEESSCERDIFNNQILATSLRDLHELEELHHQTPFVLSEKNWAVPSEKCSNKNILQEEQKTASLGQINTNQFLTNNLEFDSVSDKSETLMNFSFAERQESASSQTYQHWTHSWDDDSLVSNSITTQSFGQILNGANSVSQEILDSVKKEELTDELLGCLAAELLALDEKDNNLCQIMANETDPENINLLFSRKENARQDLVRETTEVEIQKHSNGVRIYDEEEQFLKSDEKKTFSEHSLKYEEPILWTKGEILGKGAYGTETQGKLIWEKERSLFYVTGRHSFGDQHERPSAVQLLKHTFMKRSH</sequence>
<dbReference type="GeneID" id="103122105"/>
<protein>
    <submittedName>
        <fullName evidence="3">Mitogen-activated protein kinase kinase kinase 19</fullName>
    </submittedName>
</protein>
<gene>
    <name evidence="3" type="primary">MAP3K19</name>
</gene>
<feature type="region of interest" description="Disordered" evidence="1">
    <location>
        <begin position="537"/>
        <end position="565"/>
    </location>
</feature>
<feature type="compositionally biased region" description="Basic and acidic residues" evidence="1">
    <location>
        <begin position="732"/>
        <end position="750"/>
    </location>
</feature>
<evidence type="ECO:0000313" key="3">
    <source>
        <dbReference type="RefSeq" id="XP_060034085.1"/>
    </source>
</evidence>
<keyword evidence="2" id="KW-1185">Reference proteome</keyword>
<evidence type="ECO:0000313" key="2">
    <source>
        <dbReference type="Proteomes" id="UP001652624"/>
    </source>
</evidence>
<name>A0ABM3WBX9_ERIEU</name>
<organism evidence="2 3">
    <name type="scientific">Erinaceus europaeus</name>
    <name type="common">Western European hedgehog</name>
    <dbReference type="NCBI Taxonomy" id="9365"/>
    <lineage>
        <taxon>Eukaryota</taxon>
        <taxon>Metazoa</taxon>
        <taxon>Chordata</taxon>
        <taxon>Craniata</taxon>
        <taxon>Vertebrata</taxon>
        <taxon>Euteleostomi</taxon>
        <taxon>Mammalia</taxon>
        <taxon>Eutheria</taxon>
        <taxon>Laurasiatheria</taxon>
        <taxon>Eulipotyphla</taxon>
        <taxon>Erinaceidae</taxon>
        <taxon>Erinaceinae</taxon>
        <taxon>Erinaceus</taxon>
    </lineage>
</organism>
<reference evidence="3" key="1">
    <citation type="submission" date="2025-08" db="UniProtKB">
        <authorList>
            <consortium name="RefSeq"/>
        </authorList>
    </citation>
    <scope>IDENTIFICATION</scope>
</reference>
<feature type="region of interest" description="Disordered" evidence="1">
    <location>
        <begin position="43"/>
        <end position="75"/>
    </location>
</feature>
<feature type="region of interest" description="Disordered" evidence="1">
    <location>
        <begin position="397"/>
        <end position="422"/>
    </location>
</feature>
<evidence type="ECO:0000256" key="1">
    <source>
        <dbReference type="SAM" id="MobiDB-lite"/>
    </source>
</evidence>
<dbReference type="RefSeq" id="XP_060034085.1">
    <property type="nucleotide sequence ID" value="XM_060178102.1"/>
</dbReference>
<accession>A0ABM3WBX9</accession>
<proteinExistence type="predicted"/>
<keyword evidence="3" id="KW-0418">Kinase</keyword>
<keyword evidence="3" id="KW-0808">Transferase</keyword>
<dbReference type="Proteomes" id="UP001652624">
    <property type="component" value="Chromosome 18"/>
</dbReference>
<feature type="region of interest" description="Disordered" evidence="1">
    <location>
        <begin position="698"/>
        <end position="753"/>
    </location>
</feature>
<feature type="compositionally biased region" description="Basic residues" evidence="1">
    <location>
        <begin position="706"/>
        <end position="718"/>
    </location>
</feature>